<organism evidence="2 3">
    <name type="scientific">Thamnidium elegans</name>
    <dbReference type="NCBI Taxonomy" id="101142"/>
    <lineage>
        <taxon>Eukaryota</taxon>
        <taxon>Fungi</taxon>
        <taxon>Fungi incertae sedis</taxon>
        <taxon>Mucoromycota</taxon>
        <taxon>Mucoromycotina</taxon>
        <taxon>Mucoromycetes</taxon>
        <taxon>Mucorales</taxon>
        <taxon>Mucorineae</taxon>
        <taxon>Mucoraceae</taxon>
        <taxon>Thamnidium</taxon>
    </lineage>
</organism>
<feature type="compositionally biased region" description="Basic residues" evidence="1">
    <location>
        <begin position="66"/>
        <end position="80"/>
    </location>
</feature>
<protein>
    <submittedName>
        <fullName evidence="2">Uncharacterized protein</fullName>
    </submittedName>
</protein>
<evidence type="ECO:0000313" key="3">
    <source>
        <dbReference type="Proteomes" id="UP000613177"/>
    </source>
</evidence>
<gene>
    <name evidence="2" type="ORF">INT48_008177</name>
</gene>
<proteinExistence type="predicted"/>
<feature type="region of interest" description="Disordered" evidence="1">
    <location>
        <begin position="36"/>
        <end position="89"/>
    </location>
</feature>
<dbReference type="AlphaFoldDB" id="A0A8H7SS39"/>
<dbReference type="EMBL" id="JAEPRE010000025">
    <property type="protein sequence ID" value="KAG2235874.1"/>
    <property type="molecule type" value="Genomic_DNA"/>
</dbReference>
<dbReference type="Proteomes" id="UP000613177">
    <property type="component" value="Unassembled WGS sequence"/>
</dbReference>
<keyword evidence="3" id="KW-1185">Reference proteome</keyword>
<comment type="caution">
    <text evidence="2">The sequence shown here is derived from an EMBL/GenBank/DDBJ whole genome shotgun (WGS) entry which is preliminary data.</text>
</comment>
<evidence type="ECO:0000256" key="1">
    <source>
        <dbReference type="SAM" id="MobiDB-lite"/>
    </source>
</evidence>
<sequence length="145" mass="16835">MAQNLQKKHEEDSISISDSSTFKSVWNRLSHLFHSTQDSSNRRLSTSSSESDSSSTSLETRSSLTRTRRHRGYNRKKKFTSKQDDLSRPTPVHLVLPPFSPTYCKANEFPYSNFYVKLPNGKWMIRYRSGNRDILGTDEFEGYMI</sequence>
<reference evidence="2" key="1">
    <citation type="submission" date="2021-01" db="EMBL/GenBank/DDBJ databases">
        <title>Metabolic potential, ecology and presence of endohyphal bacteria is reflected in genomic diversity of Mucoromycotina.</title>
        <authorList>
            <person name="Muszewska A."/>
            <person name="Okrasinska A."/>
            <person name="Steczkiewicz K."/>
            <person name="Drgas O."/>
            <person name="Orlowska M."/>
            <person name="Perlinska-Lenart U."/>
            <person name="Aleksandrzak-Piekarczyk T."/>
            <person name="Szatraj K."/>
            <person name="Zielenkiewicz U."/>
            <person name="Pilsyk S."/>
            <person name="Malc E."/>
            <person name="Mieczkowski P."/>
            <person name="Kruszewska J.S."/>
            <person name="Biernat P."/>
            <person name="Pawlowska J."/>
        </authorList>
    </citation>
    <scope>NUCLEOTIDE SEQUENCE</scope>
    <source>
        <strain evidence="2">WA0000018081</strain>
    </source>
</reference>
<feature type="compositionally biased region" description="Low complexity" evidence="1">
    <location>
        <begin position="38"/>
        <end position="65"/>
    </location>
</feature>
<accession>A0A8H7SS39</accession>
<name>A0A8H7SS39_9FUNG</name>
<evidence type="ECO:0000313" key="2">
    <source>
        <dbReference type="EMBL" id="KAG2235874.1"/>
    </source>
</evidence>